<name>A0A1E7FMZ3_9STRA</name>
<evidence type="ECO:0000313" key="3">
    <source>
        <dbReference type="Proteomes" id="UP000095751"/>
    </source>
</evidence>
<protein>
    <submittedName>
        <fullName evidence="2">Uncharacterized protein</fullName>
    </submittedName>
</protein>
<reference evidence="2 3" key="1">
    <citation type="submission" date="2016-09" db="EMBL/GenBank/DDBJ databases">
        <title>Extensive genetic diversity and differential bi-allelic expression allows diatom success in the polar Southern Ocean.</title>
        <authorList>
            <consortium name="DOE Joint Genome Institute"/>
            <person name="Mock T."/>
            <person name="Otillar R.P."/>
            <person name="Strauss J."/>
            <person name="Dupont C."/>
            <person name="Frickenhaus S."/>
            <person name="Maumus F."/>
            <person name="Mcmullan M."/>
            <person name="Sanges R."/>
            <person name="Schmutz J."/>
            <person name="Toseland A."/>
            <person name="Valas R."/>
            <person name="Veluchamy A."/>
            <person name="Ward B.J."/>
            <person name="Allen A."/>
            <person name="Barry K."/>
            <person name="Falciatore A."/>
            <person name="Ferrante M."/>
            <person name="Fortunato A.E."/>
            <person name="Gloeckner G."/>
            <person name="Gruber A."/>
            <person name="Hipkin R."/>
            <person name="Janech M."/>
            <person name="Kroth P."/>
            <person name="Leese F."/>
            <person name="Lindquist E."/>
            <person name="Lyon B.R."/>
            <person name="Martin J."/>
            <person name="Mayer C."/>
            <person name="Parker M."/>
            <person name="Quesneville H."/>
            <person name="Raymond J."/>
            <person name="Uhlig C."/>
            <person name="Valentin K.U."/>
            <person name="Worden A.Z."/>
            <person name="Armbrust E.V."/>
            <person name="Bowler C."/>
            <person name="Green B."/>
            <person name="Moulton V."/>
            <person name="Van Oosterhout C."/>
            <person name="Grigoriev I."/>
        </authorList>
    </citation>
    <scope>NUCLEOTIDE SEQUENCE [LARGE SCALE GENOMIC DNA]</scope>
    <source>
        <strain evidence="2 3">CCMP1102</strain>
    </source>
</reference>
<gene>
    <name evidence="2" type="ORF">FRACYDRAFT_268566</name>
</gene>
<keyword evidence="3" id="KW-1185">Reference proteome</keyword>
<proteinExistence type="predicted"/>
<evidence type="ECO:0000313" key="2">
    <source>
        <dbReference type="EMBL" id="OEU19163.1"/>
    </source>
</evidence>
<feature type="region of interest" description="Disordered" evidence="1">
    <location>
        <begin position="180"/>
        <end position="224"/>
    </location>
</feature>
<organism evidence="2 3">
    <name type="scientific">Fragilariopsis cylindrus CCMP1102</name>
    <dbReference type="NCBI Taxonomy" id="635003"/>
    <lineage>
        <taxon>Eukaryota</taxon>
        <taxon>Sar</taxon>
        <taxon>Stramenopiles</taxon>
        <taxon>Ochrophyta</taxon>
        <taxon>Bacillariophyta</taxon>
        <taxon>Bacillariophyceae</taxon>
        <taxon>Bacillariophycidae</taxon>
        <taxon>Bacillariales</taxon>
        <taxon>Bacillariaceae</taxon>
        <taxon>Fragilariopsis</taxon>
    </lineage>
</organism>
<feature type="compositionally biased region" description="Polar residues" evidence="1">
    <location>
        <begin position="1"/>
        <end position="18"/>
    </location>
</feature>
<dbReference type="KEGG" id="fcy:FRACYDRAFT_268566"/>
<accession>A0A1E7FMZ3</accession>
<dbReference type="AlphaFoldDB" id="A0A1E7FMZ3"/>
<dbReference type="InParanoid" id="A0A1E7FMZ3"/>
<evidence type="ECO:0000256" key="1">
    <source>
        <dbReference type="SAM" id="MobiDB-lite"/>
    </source>
</evidence>
<feature type="region of interest" description="Disordered" evidence="1">
    <location>
        <begin position="1"/>
        <end position="25"/>
    </location>
</feature>
<dbReference type="Proteomes" id="UP000095751">
    <property type="component" value="Unassembled WGS sequence"/>
</dbReference>
<dbReference type="EMBL" id="KV784356">
    <property type="protein sequence ID" value="OEU19163.1"/>
    <property type="molecule type" value="Genomic_DNA"/>
</dbReference>
<sequence length="337" mass="36866">MSTQSDEIAPNSHQSSFLSGKLPQPSESYEKNVICLRGKLVKEGDQEQAFNDPHQLLGNENVVHSITGMWSAGLDFLLSDPDNTRGLCNRFEYEHKSSSPNASFPVSGRYSGWFDLNNEEGGKTKFSEDITLRFRKNNAGYHNVEGKGSNAFGKYTITGTLTKDNVVTIFRHFLVKKVKSSANSPSGSNSKLVTSAPPPISRPPTNNDNARKKQKVKNTSNNDDTDDISLFLDLGVAASESTTPTTSNDDDDGIDEDIANLKISGTAEVAATEEMDPIEICDDNDNDDIESAKLAAVANTTTNYIHDYLLSGHIMMAYDDCNLDDDDDDDDDDDEVA</sequence>
<dbReference type="OrthoDB" id="21449at2759"/>
<feature type="compositionally biased region" description="Low complexity" evidence="1">
    <location>
        <begin position="180"/>
        <end position="190"/>
    </location>
</feature>